<feature type="region of interest" description="Disordered" evidence="3">
    <location>
        <begin position="116"/>
        <end position="144"/>
    </location>
</feature>
<dbReference type="EMBL" id="WWEQ01000002">
    <property type="protein sequence ID" value="MYM18549.1"/>
    <property type="molecule type" value="Genomic_DNA"/>
</dbReference>
<evidence type="ECO:0000256" key="3">
    <source>
        <dbReference type="SAM" id="MobiDB-lite"/>
    </source>
</evidence>
<keyword evidence="7" id="KW-0547">Nucleotide-binding</keyword>
<dbReference type="Gene3D" id="3.40.50.10810">
    <property type="entry name" value="Tandem AAA-ATPase domain"/>
    <property type="match status" value="1"/>
</dbReference>
<dbReference type="Proteomes" id="UP000469215">
    <property type="component" value="Unassembled WGS sequence"/>
</dbReference>
<feature type="domain" description="Helicase ATP-binding" evidence="5">
    <location>
        <begin position="683"/>
        <end position="860"/>
    </location>
</feature>
<comment type="caution">
    <text evidence="7">The sequence shown here is derived from an EMBL/GenBank/DDBJ whole genome shotgun (WGS) entry which is preliminary data.</text>
</comment>
<evidence type="ECO:0000259" key="6">
    <source>
        <dbReference type="PROSITE" id="PS51194"/>
    </source>
</evidence>
<keyword evidence="7" id="KW-0067">ATP-binding</keyword>
<keyword evidence="2" id="KW-0863">Zinc-finger</keyword>
<dbReference type="GO" id="GO:0008270">
    <property type="term" value="F:zinc ion binding"/>
    <property type="evidence" value="ECO:0007669"/>
    <property type="project" value="UniProtKB-KW"/>
</dbReference>
<dbReference type="Pfam" id="PF00271">
    <property type="entry name" value="Helicase_C"/>
    <property type="match status" value="1"/>
</dbReference>
<protein>
    <submittedName>
        <fullName evidence="7">DEAD/DEAH box helicase family protein</fullName>
    </submittedName>
</protein>
<dbReference type="PROSITE" id="PS51192">
    <property type="entry name" value="HELICASE_ATP_BIND_1"/>
    <property type="match status" value="1"/>
</dbReference>
<keyword evidence="7" id="KW-0347">Helicase</keyword>
<dbReference type="CDD" id="cd18793">
    <property type="entry name" value="SF2_C_SNF"/>
    <property type="match status" value="1"/>
</dbReference>
<dbReference type="InterPro" id="IPR014001">
    <property type="entry name" value="Helicase_ATP-bd"/>
</dbReference>
<evidence type="ECO:0000259" key="5">
    <source>
        <dbReference type="PROSITE" id="PS51192"/>
    </source>
</evidence>
<keyword evidence="2" id="KW-0862">Zinc</keyword>
<evidence type="ECO:0000313" key="7">
    <source>
        <dbReference type="EMBL" id="MYM18549.1"/>
    </source>
</evidence>
<dbReference type="Gene3D" id="3.40.50.300">
    <property type="entry name" value="P-loop containing nucleotide triphosphate hydrolases"/>
    <property type="match status" value="1"/>
</dbReference>
<dbReference type="InterPro" id="IPR007527">
    <property type="entry name" value="Znf_SWIM"/>
</dbReference>
<dbReference type="GO" id="GO:0004386">
    <property type="term" value="F:helicase activity"/>
    <property type="evidence" value="ECO:0007669"/>
    <property type="project" value="UniProtKB-KW"/>
</dbReference>
<evidence type="ECO:0000256" key="1">
    <source>
        <dbReference type="ARBA" id="ARBA00022801"/>
    </source>
</evidence>
<dbReference type="PANTHER" id="PTHR10799">
    <property type="entry name" value="SNF2/RAD54 HELICASE FAMILY"/>
    <property type="match status" value="1"/>
</dbReference>
<dbReference type="InterPro" id="IPR027417">
    <property type="entry name" value="P-loop_NTPase"/>
</dbReference>
<proteinExistence type="predicted"/>
<accession>A0A6N9H3P4</accession>
<dbReference type="Pfam" id="PF04434">
    <property type="entry name" value="SWIM"/>
    <property type="match status" value="1"/>
</dbReference>
<reference evidence="7 8" key="1">
    <citation type="submission" date="2020-01" db="EMBL/GenBank/DDBJ databases">
        <authorList>
            <person name="Deng T."/>
        </authorList>
    </citation>
    <scope>NUCLEOTIDE SEQUENCE [LARGE SCALE GENOMIC DNA]</scope>
    <source>
        <strain evidence="7 8">5221</strain>
    </source>
</reference>
<dbReference type="GO" id="GO:0005524">
    <property type="term" value="F:ATP binding"/>
    <property type="evidence" value="ECO:0007669"/>
    <property type="project" value="InterPro"/>
</dbReference>
<gene>
    <name evidence="7" type="ORF">GSY69_00785</name>
</gene>
<dbReference type="SMART" id="SM00487">
    <property type="entry name" value="DEXDc"/>
    <property type="match status" value="1"/>
</dbReference>
<evidence type="ECO:0000259" key="4">
    <source>
        <dbReference type="PROSITE" id="PS50966"/>
    </source>
</evidence>
<dbReference type="GO" id="GO:0016787">
    <property type="term" value="F:hydrolase activity"/>
    <property type="evidence" value="ECO:0007669"/>
    <property type="project" value="UniProtKB-KW"/>
</dbReference>
<dbReference type="AlphaFoldDB" id="A0A6N9H3P4"/>
<dbReference type="InterPro" id="IPR049730">
    <property type="entry name" value="SNF2/RAD54-like_C"/>
</dbReference>
<dbReference type="PROSITE" id="PS51194">
    <property type="entry name" value="HELICASE_CTER"/>
    <property type="match status" value="1"/>
</dbReference>
<dbReference type="InterPro" id="IPR000330">
    <property type="entry name" value="SNF2_N"/>
</dbReference>
<keyword evidence="8" id="KW-1185">Reference proteome</keyword>
<dbReference type="InterPro" id="IPR038718">
    <property type="entry name" value="SNF2-like_sf"/>
</dbReference>
<dbReference type="SUPFAM" id="SSF52540">
    <property type="entry name" value="P-loop containing nucleoside triphosphate hydrolases"/>
    <property type="match status" value="2"/>
</dbReference>
<dbReference type="InterPro" id="IPR001650">
    <property type="entry name" value="Helicase_C-like"/>
</dbReference>
<dbReference type="SMART" id="SM00490">
    <property type="entry name" value="HELICc"/>
    <property type="match status" value="1"/>
</dbReference>
<dbReference type="Pfam" id="PF00176">
    <property type="entry name" value="SNF2-rel_dom"/>
    <property type="match status" value="1"/>
</dbReference>
<evidence type="ECO:0000313" key="8">
    <source>
        <dbReference type="Proteomes" id="UP000469215"/>
    </source>
</evidence>
<name>A0A6N9H3P4_9MICO</name>
<dbReference type="PROSITE" id="PS50966">
    <property type="entry name" value="ZF_SWIM"/>
    <property type="match status" value="1"/>
</dbReference>
<keyword evidence="2" id="KW-0479">Metal-binding</keyword>
<feature type="domain" description="Helicase C-terminal" evidence="6">
    <location>
        <begin position="984"/>
        <end position="1137"/>
    </location>
</feature>
<evidence type="ECO:0000256" key="2">
    <source>
        <dbReference type="PROSITE-ProRule" id="PRU00325"/>
    </source>
</evidence>
<feature type="domain" description="SWIM-type" evidence="4">
    <location>
        <begin position="59"/>
        <end position="105"/>
    </location>
</feature>
<dbReference type="RefSeq" id="WP_160952014.1">
    <property type="nucleotide sequence ID" value="NZ_WWEQ01000002.1"/>
</dbReference>
<keyword evidence="1" id="KW-0378">Hydrolase</keyword>
<organism evidence="7 8">
    <name type="scientific">Brevibacterium rongguiense</name>
    <dbReference type="NCBI Taxonomy" id="2695267"/>
    <lineage>
        <taxon>Bacteria</taxon>
        <taxon>Bacillati</taxon>
        <taxon>Actinomycetota</taxon>
        <taxon>Actinomycetes</taxon>
        <taxon>Micrococcales</taxon>
        <taxon>Brevibacteriaceae</taxon>
        <taxon>Brevibacterium</taxon>
    </lineage>
</organism>
<sequence>MSPDPLPYVTEQAIARLVGGTVAQRGREYAGDGSVGDVEWQTPTGTLVGDVAGTGPHPYVTTVHLQAVGTAAGGSVTRYDPVRAICTCPVKVNCKHAAAVLYRVSLDAMRAQLTSALPGPGTSAPDAGPGQAGPPPLPAEAAQGTLADSHVPNAPERAAVPEWRRLLSPVVAGAPTTARAEPLALGFDLIVKPRASWFDRTAARSASFEDLAAGTPVHVAMRPLQRGKRENWIRGDLSWRTFMHASGLRAYDREQAALLGQIYRLYLADYQGYPGDGNLLNLDDFRDSLLWNLLEQASDKGVAFVGAGFVDEVEVGAAATAGLRADPDGEDLLLTPWAEIDGVELAHPLPIGTGGMAALTEAGQGRRKRADLLLAPVAEPLNPRLAALFVHGPVRVPAADREDFFTGLYPGLQSAVTVTSSSDLVELPVIADPVLQLRAEYGVNDVLMLAWSWHYSDPPRQVPVRRAGDHRRDLAFEDRVLATVRADFPAAALSDREYLTGIATAEFTVHVLPRLQSRDDVEVTIEGERPSYSELEGTPVITVETTGTERTDWFGLGIVVTLGGVNIPFGALFKALAVGHDRLMLPDKTYFRLDHPNLQQLRQLIQEAEAQGEWKPENPGISRYQLSLWDDLVQLADESTEAQAWQSSVAALRSIDDIPSAEVPGTVRTELRDYQRDGLRWLAFLYRHRLGGILADDMGLGKTLQALALIAAARLEGRGDDELVVVDEEGVVSAPPFLVVAPASVVGVWRAEARRFVPDLDVRVLDTTARKRGTSVAQAAAGADLVVTSYTLLRTDEAEFAQVEWDGLILDEAQAVKNRNSKVYRAAKKIRAPFRLAITGTPMENSLADLWSLLSLTAAGLFPSAAKFKDDYIRPIEEGIDPLRIARLRKRLRPFMLRRTKDAVAADLPEKQELIETVPLAPRHRRLYDQILQRERKKVLGLLTDMDDDSNRMIVFRSLTLLRMLALDPTVVDGIDADGVPSSKLEALLIRLEEAIEEGHRVIVFSQFTSFLRHVRDELDDQRIEYAYLDGSVTMRRRAAVIDEFKAGSAPVFLISLKAGGAGLTLTEADYVFLMDPWWNPATEAQAIDRTHRIGQDKNVMVYRLVAEDTIEEKVLALQARKAKLFDDLMSGGEGFSSGFTADDLRELFGG</sequence>